<evidence type="ECO:0000313" key="4">
    <source>
        <dbReference type="EMBL" id="AKH20113.1"/>
    </source>
</evidence>
<feature type="region of interest" description="Disordered" evidence="3">
    <location>
        <begin position="138"/>
        <end position="162"/>
    </location>
</feature>
<organism evidence="4 5">
    <name type="scientific">Sedimenticola thiotaurini</name>
    <dbReference type="NCBI Taxonomy" id="1543721"/>
    <lineage>
        <taxon>Bacteria</taxon>
        <taxon>Pseudomonadati</taxon>
        <taxon>Pseudomonadota</taxon>
        <taxon>Gammaproteobacteria</taxon>
        <taxon>Chromatiales</taxon>
        <taxon>Sedimenticolaceae</taxon>
        <taxon>Sedimenticola</taxon>
    </lineage>
</organism>
<dbReference type="RefSeq" id="WP_046859049.1">
    <property type="nucleotide sequence ID" value="NZ_CP011412.1"/>
</dbReference>
<comment type="similarity">
    <text evidence="1">Belongs to the PspA/Vipp/IM30 family.</text>
</comment>
<dbReference type="EMBL" id="CP011412">
    <property type="protein sequence ID" value="AKH20113.1"/>
    <property type="molecule type" value="Genomic_DNA"/>
</dbReference>
<accession>A0A0F7JZU6</accession>
<evidence type="ECO:0000256" key="2">
    <source>
        <dbReference type="SAM" id="Coils"/>
    </source>
</evidence>
<reference evidence="4 5" key="1">
    <citation type="journal article" date="2015" name="Genome Announc.">
        <title>Complete Genome Sequence of Sedimenticola thiotaurini Strain SIP-G1, a Polyphosphate- and Polyhydroxyalkanoate-Accumulating Sulfur-Oxidizing Gammaproteobacterium Isolated from Salt Marsh Sediments.</title>
        <authorList>
            <person name="Flood B.E."/>
            <person name="Jones D.S."/>
            <person name="Bailey J.V."/>
        </authorList>
    </citation>
    <scope>NUCLEOTIDE SEQUENCE [LARGE SCALE GENOMIC DNA]</scope>
    <source>
        <strain evidence="4 5">SIP-G1</strain>
    </source>
</reference>
<proteinExistence type="inferred from homology"/>
<gene>
    <name evidence="4" type="ORF">AAY24_06805</name>
</gene>
<keyword evidence="2" id="KW-0175">Coiled coil</keyword>
<dbReference type="Pfam" id="PF04012">
    <property type="entry name" value="PspA_IM30"/>
    <property type="match status" value="1"/>
</dbReference>
<evidence type="ECO:0000313" key="5">
    <source>
        <dbReference type="Proteomes" id="UP000034410"/>
    </source>
</evidence>
<sequence length="178" mass="20834">MALINRISRLFRADLHAVLDRIEEPDLLLKQAIREMESAYAEQSQRSRLLKHELAQLNSRLQGWQEKLAGMDQELDICFQSDQESLARQLIRKKLELAQFAEQQQRRRDSLHQTLAELSRRQDENRTRLESLRQKARLLASDAAPDREHNSGGPEPIRVEEADVEVAFLREKQRRSQS</sequence>
<evidence type="ECO:0000256" key="1">
    <source>
        <dbReference type="ARBA" id="ARBA00043985"/>
    </source>
</evidence>
<evidence type="ECO:0000256" key="3">
    <source>
        <dbReference type="SAM" id="MobiDB-lite"/>
    </source>
</evidence>
<keyword evidence="5" id="KW-1185">Reference proteome</keyword>
<dbReference type="AlphaFoldDB" id="A0A0F7JZU6"/>
<protein>
    <recommendedName>
        <fullName evidence="6">Phage shock protein A</fullName>
    </recommendedName>
</protein>
<evidence type="ECO:0008006" key="6">
    <source>
        <dbReference type="Google" id="ProtNLM"/>
    </source>
</evidence>
<dbReference type="KEGG" id="seds:AAY24_06805"/>
<feature type="coiled-coil region" evidence="2">
    <location>
        <begin position="40"/>
        <end position="74"/>
    </location>
</feature>
<name>A0A0F7JZU6_9GAMM</name>
<dbReference type="Proteomes" id="UP000034410">
    <property type="component" value="Chromosome"/>
</dbReference>
<dbReference type="InterPro" id="IPR007157">
    <property type="entry name" value="PspA_VIPP1"/>
</dbReference>
<dbReference type="OrthoDB" id="5567812at2"/>
<feature type="coiled-coil region" evidence="2">
    <location>
        <begin position="101"/>
        <end position="135"/>
    </location>
</feature>